<dbReference type="SUPFAM" id="SSF160909">
    <property type="entry name" value="ATP12-like"/>
    <property type="match status" value="1"/>
</dbReference>
<dbReference type="Gene3D" id="1.10.3580.10">
    <property type="entry name" value="ATP12 ATPase"/>
    <property type="match status" value="1"/>
</dbReference>
<evidence type="ECO:0000256" key="2">
    <source>
        <dbReference type="ARBA" id="ARBA00008231"/>
    </source>
</evidence>
<keyword evidence="7" id="KW-1185">Reference proteome</keyword>
<dbReference type="Gene3D" id="3.30.2180.10">
    <property type="entry name" value="ATP12-like"/>
    <property type="match status" value="1"/>
</dbReference>
<comment type="subcellular location">
    <subcellularLocation>
        <location evidence="1">Mitochondrion</location>
    </subcellularLocation>
</comment>
<dbReference type="OrthoDB" id="5322896at2759"/>
<dbReference type="GO" id="GO:0033615">
    <property type="term" value="P:mitochondrial proton-transporting ATP synthase complex assembly"/>
    <property type="evidence" value="ECO:0007669"/>
    <property type="project" value="TreeGrafter"/>
</dbReference>
<keyword evidence="3" id="KW-0809">Transit peptide</keyword>
<dbReference type="Pfam" id="PF07542">
    <property type="entry name" value="ATP12"/>
    <property type="match status" value="1"/>
</dbReference>
<dbReference type="AlphaFoldDB" id="A0A5E8C163"/>
<dbReference type="PANTHER" id="PTHR21013">
    <property type="entry name" value="ATP SYNTHASE MITOCHONDRIAL F1 COMPLEX ASSEMBLY FACTOR 2/ATP12 PROTEIN, MITOCHONDRIAL PRECURSOR"/>
    <property type="match status" value="1"/>
</dbReference>
<dbReference type="PANTHER" id="PTHR21013:SF10">
    <property type="entry name" value="ATP SYNTHASE MITOCHONDRIAL F1 COMPLEX ASSEMBLY FACTOR 2"/>
    <property type="match status" value="1"/>
</dbReference>
<keyword evidence="5" id="KW-0143">Chaperone</keyword>
<evidence type="ECO:0000313" key="6">
    <source>
        <dbReference type="EMBL" id="VVT57377.1"/>
    </source>
</evidence>
<comment type="similarity">
    <text evidence="2">Belongs to the ATP12 family.</text>
</comment>
<evidence type="ECO:0000313" key="7">
    <source>
        <dbReference type="Proteomes" id="UP000398389"/>
    </source>
</evidence>
<organism evidence="6 7">
    <name type="scientific">Magnusiomyces paraingens</name>
    <dbReference type="NCBI Taxonomy" id="2606893"/>
    <lineage>
        <taxon>Eukaryota</taxon>
        <taxon>Fungi</taxon>
        <taxon>Dikarya</taxon>
        <taxon>Ascomycota</taxon>
        <taxon>Saccharomycotina</taxon>
        <taxon>Dipodascomycetes</taxon>
        <taxon>Dipodascales</taxon>
        <taxon>Dipodascaceae</taxon>
        <taxon>Magnusiomyces</taxon>
    </lineage>
</organism>
<sequence>MMRPGLNNVNILKNCSQALQKFRSISSCTVVRATQNDNVFHITQPIKTKDHPDHLERNIPTETNRLEKTHERFWEKVTLGNTRKGSQESSDYVILLDGKPIKTPAGNPLVIPSQKPSLAQLTAHEWTVLPSLKIKPHLVPLTSLASRAIDLAWTEHGNLSRIDSAALENIVEALLPYLDTDTLLVFAPYRDCEGKLRPAQEKEYRPLISKAEKFWTDSSKSSKPMSLNWLDSETMGFSLNKQSSETKEAVSQWIRSLDTWKLVALERATMSAKSLIIGMLVATGNISVPEAVRAATLETIYQTELWGEVQDSHDVDFHDMQRTLASAYILGSDK</sequence>
<protein>
    <recommendedName>
        <fullName evidence="8">ATP synthase mitochondrial F1 complex assembly factor 2</fullName>
    </recommendedName>
</protein>
<evidence type="ECO:0008006" key="8">
    <source>
        <dbReference type="Google" id="ProtNLM"/>
    </source>
</evidence>
<proteinExistence type="inferred from homology"/>
<accession>A0A5E8C163</accession>
<dbReference type="RefSeq" id="XP_031856270.1">
    <property type="nucleotide sequence ID" value="XM_032000379.1"/>
</dbReference>
<dbReference type="EMBL" id="CABVLU010000005">
    <property type="protein sequence ID" value="VVT57377.1"/>
    <property type="molecule type" value="Genomic_DNA"/>
</dbReference>
<reference evidence="6 7" key="1">
    <citation type="submission" date="2019-09" db="EMBL/GenBank/DDBJ databases">
        <authorList>
            <person name="Brejova B."/>
        </authorList>
    </citation>
    <scope>NUCLEOTIDE SEQUENCE [LARGE SCALE GENOMIC DNA]</scope>
</reference>
<evidence type="ECO:0000256" key="3">
    <source>
        <dbReference type="ARBA" id="ARBA00022946"/>
    </source>
</evidence>
<evidence type="ECO:0000256" key="4">
    <source>
        <dbReference type="ARBA" id="ARBA00023128"/>
    </source>
</evidence>
<dbReference type="GO" id="GO:0005739">
    <property type="term" value="C:mitochondrion"/>
    <property type="evidence" value="ECO:0007669"/>
    <property type="project" value="UniProtKB-SubCell"/>
</dbReference>
<dbReference type="InterPro" id="IPR042272">
    <property type="entry name" value="ATP12_ATP_synth-F1-assembly_N"/>
</dbReference>
<dbReference type="GeneID" id="43584479"/>
<dbReference type="InterPro" id="IPR011419">
    <property type="entry name" value="ATP12_ATP_synth-F1-assembly"/>
</dbReference>
<gene>
    <name evidence="6" type="ORF">SAPINGB_P005665</name>
</gene>
<dbReference type="Proteomes" id="UP000398389">
    <property type="component" value="Unassembled WGS sequence"/>
</dbReference>
<evidence type="ECO:0000256" key="1">
    <source>
        <dbReference type="ARBA" id="ARBA00004173"/>
    </source>
</evidence>
<dbReference type="InterPro" id="IPR023335">
    <property type="entry name" value="ATP12_ortho_dom_sf"/>
</dbReference>
<evidence type="ECO:0000256" key="5">
    <source>
        <dbReference type="ARBA" id="ARBA00023186"/>
    </source>
</evidence>
<keyword evidence="4" id="KW-0496">Mitochondrion</keyword>
<name>A0A5E8C163_9ASCO</name>